<dbReference type="Proteomes" id="UP000324800">
    <property type="component" value="Unassembled WGS sequence"/>
</dbReference>
<dbReference type="SUPFAM" id="SSF56112">
    <property type="entry name" value="Protein kinase-like (PK-like)"/>
    <property type="match status" value="1"/>
</dbReference>
<protein>
    <recommendedName>
        <fullName evidence="3">Protein kinase domain-containing protein</fullName>
    </recommendedName>
</protein>
<comment type="caution">
    <text evidence="1">The sequence shown here is derived from an EMBL/GenBank/DDBJ whole genome shotgun (WGS) entry which is preliminary data.</text>
</comment>
<dbReference type="InterPro" id="IPR011009">
    <property type="entry name" value="Kinase-like_dom_sf"/>
</dbReference>
<sequence length="260" mass="29501">QDKEQEQEVGLVMGIESVPISVSKCRSKMSNIDVQLFRADQALSAVEHLTALLGEQQRRCVAQELFLELIISRSGDVEMNNKQQLEKRLNRFVHKGKSILVSVRSSKSEYVAIKQFYNGNEFEFIRETLILQRIGKGHQKSDLVTVPRTIGAIPQLRIRITSTCGMILEEFEQAHINGWWHRDASPSNFVIVNNNEIGSKQTSDKKRLCIIDWGIAVECSIGGGIVRCLRGKVSAANDSEHEQLLCRNEFMILIPQFDFE</sequence>
<proteinExistence type="predicted"/>
<gene>
    <name evidence="1" type="ORF">EZS28_049665</name>
</gene>
<feature type="non-terminal residue" evidence="1">
    <location>
        <position position="1"/>
    </location>
</feature>
<organism evidence="1 2">
    <name type="scientific">Streblomastix strix</name>
    <dbReference type="NCBI Taxonomy" id="222440"/>
    <lineage>
        <taxon>Eukaryota</taxon>
        <taxon>Metamonada</taxon>
        <taxon>Preaxostyla</taxon>
        <taxon>Oxymonadida</taxon>
        <taxon>Streblomastigidae</taxon>
        <taxon>Streblomastix</taxon>
    </lineage>
</organism>
<dbReference type="EMBL" id="SNRW01035674">
    <property type="protein sequence ID" value="KAA6354808.1"/>
    <property type="molecule type" value="Genomic_DNA"/>
</dbReference>
<evidence type="ECO:0000313" key="2">
    <source>
        <dbReference type="Proteomes" id="UP000324800"/>
    </source>
</evidence>
<evidence type="ECO:0000313" key="1">
    <source>
        <dbReference type="EMBL" id="KAA6354808.1"/>
    </source>
</evidence>
<evidence type="ECO:0008006" key="3">
    <source>
        <dbReference type="Google" id="ProtNLM"/>
    </source>
</evidence>
<dbReference type="AlphaFoldDB" id="A0A5J4T9B4"/>
<reference evidence="1 2" key="1">
    <citation type="submission" date="2019-03" db="EMBL/GenBank/DDBJ databases">
        <title>Single cell metagenomics reveals metabolic interactions within the superorganism composed of flagellate Streblomastix strix and complex community of Bacteroidetes bacteria on its surface.</title>
        <authorList>
            <person name="Treitli S.C."/>
            <person name="Kolisko M."/>
            <person name="Husnik F."/>
            <person name="Keeling P."/>
            <person name="Hampl V."/>
        </authorList>
    </citation>
    <scope>NUCLEOTIDE SEQUENCE [LARGE SCALE GENOMIC DNA]</scope>
    <source>
        <strain evidence="1">ST1C</strain>
    </source>
</reference>
<accession>A0A5J4T9B4</accession>
<name>A0A5J4T9B4_9EUKA</name>